<dbReference type="RefSeq" id="WP_092843353.1">
    <property type="nucleotide sequence ID" value="NZ_FOPY01000002.1"/>
</dbReference>
<dbReference type="STRING" id="442341.SAMN04487959_102155"/>
<sequence>MKFSGELAMPMLGVVLLGTPLLSGAQQTDPATGLIKAEGWETVRNNCTACHSADLVTQNSGTRNHWENLIRWMQDTQGLWEFQAETEETILDYLSSNYGPKEDTRRPALPRTLMPDNPYPTVTGSD</sequence>
<dbReference type="SUPFAM" id="SSF46626">
    <property type="entry name" value="Cytochrome c"/>
    <property type="match status" value="1"/>
</dbReference>
<dbReference type="AlphaFoldDB" id="A0A1I2YU09"/>
<name>A0A1I2YU09_9GAMM</name>
<gene>
    <name evidence="2" type="ORF">SAMN04487959_102155</name>
</gene>
<keyword evidence="3" id="KW-1185">Reference proteome</keyword>
<reference evidence="2 3" key="1">
    <citation type="submission" date="2016-10" db="EMBL/GenBank/DDBJ databases">
        <authorList>
            <person name="de Groot N.N."/>
        </authorList>
    </citation>
    <scope>NUCLEOTIDE SEQUENCE [LARGE SCALE GENOMIC DNA]</scope>
    <source>
        <strain evidence="2 3">CGMCC 1.6848</strain>
    </source>
</reference>
<feature type="region of interest" description="Disordered" evidence="1">
    <location>
        <begin position="97"/>
        <end position="126"/>
    </location>
</feature>
<organism evidence="2 3">
    <name type="scientific">Modicisalibacter xianhensis</name>
    <dbReference type="NCBI Taxonomy" id="442341"/>
    <lineage>
        <taxon>Bacteria</taxon>
        <taxon>Pseudomonadati</taxon>
        <taxon>Pseudomonadota</taxon>
        <taxon>Gammaproteobacteria</taxon>
        <taxon>Oceanospirillales</taxon>
        <taxon>Halomonadaceae</taxon>
        <taxon>Modicisalibacter</taxon>
    </lineage>
</organism>
<dbReference type="Gene3D" id="1.10.760.10">
    <property type="entry name" value="Cytochrome c-like domain"/>
    <property type="match status" value="1"/>
</dbReference>
<dbReference type="GO" id="GO:0020037">
    <property type="term" value="F:heme binding"/>
    <property type="evidence" value="ECO:0007669"/>
    <property type="project" value="InterPro"/>
</dbReference>
<proteinExistence type="predicted"/>
<protein>
    <recommendedName>
        <fullName evidence="4">Sulfite dehydrogenase (Cytochrome) subunit SorB</fullName>
    </recommendedName>
</protein>
<dbReference type="EMBL" id="FOPY01000002">
    <property type="protein sequence ID" value="SFH29084.1"/>
    <property type="molecule type" value="Genomic_DNA"/>
</dbReference>
<evidence type="ECO:0000313" key="2">
    <source>
        <dbReference type="EMBL" id="SFH29084.1"/>
    </source>
</evidence>
<evidence type="ECO:0000256" key="1">
    <source>
        <dbReference type="SAM" id="MobiDB-lite"/>
    </source>
</evidence>
<evidence type="ECO:0000313" key="3">
    <source>
        <dbReference type="Proteomes" id="UP000199040"/>
    </source>
</evidence>
<accession>A0A1I2YU09</accession>
<evidence type="ECO:0008006" key="4">
    <source>
        <dbReference type="Google" id="ProtNLM"/>
    </source>
</evidence>
<dbReference type="InterPro" id="IPR036909">
    <property type="entry name" value="Cyt_c-like_dom_sf"/>
</dbReference>
<dbReference type="Proteomes" id="UP000199040">
    <property type="component" value="Unassembled WGS sequence"/>
</dbReference>
<dbReference type="GO" id="GO:0009055">
    <property type="term" value="F:electron transfer activity"/>
    <property type="evidence" value="ECO:0007669"/>
    <property type="project" value="InterPro"/>
</dbReference>